<feature type="transmembrane region" description="Helical" evidence="1">
    <location>
        <begin position="57"/>
        <end position="78"/>
    </location>
</feature>
<keyword evidence="1" id="KW-0472">Membrane</keyword>
<reference evidence="2" key="1">
    <citation type="submission" date="2016-01" db="EMBL/GenBank/DDBJ databases">
        <authorList>
            <person name="Mcilroy J.S."/>
            <person name="Karst M S."/>
            <person name="Albertsen M."/>
        </authorList>
    </citation>
    <scope>NUCLEOTIDE SEQUENCE</scope>
    <source>
        <strain evidence="2">Cfx-K</strain>
    </source>
</reference>
<feature type="transmembrane region" description="Helical" evidence="1">
    <location>
        <begin position="85"/>
        <end position="102"/>
    </location>
</feature>
<gene>
    <name evidence="2" type="ORF">CFX0092_B0536</name>
</gene>
<keyword evidence="1" id="KW-1133">Transmembrane helix</keyword>
<dbReference type="AlphaFoldDB" id="A0A160TAE7"/>
<evidence type="ECO:0000256" key="1">
    <source>
        <dbReference type="SAM" id="Phobius"/>
    </source>
</evidence>
<dbReference type="Proteomes" id="UP000215027">
    <property type="component" value="Chromosome II"/>
</dbReference>
<feature type="transmembrane region" description="Helical" evidence="1">
    <location>
        <begin position="108"/>
        <end position="129"/>
    </location>
</feature>
<evidence type="ECO:0000313" key="3">
    <source>
        <dbReference type="Proteomes" id="UP000215027"/>
    </source>
</evidence>
<dbReference type="RefSeq" id="WP_095045399.1">
    <property type="nucleotide sequence ID" value="NZ_LN890656.1"/>
</dbReference>
<dbReference type="EMBL" id="LN890656">
    <property type="protein sequence ID" value="CUS06070.1"/>
    <property type="molecule type" value="Genomic_DNA"/>
</dbReference>
<name>A0A160TAE7_9CHLR</name>
<protein>
    <recommendedName>
        <fullName evidence="4">DUF4064 domain-containing protein</fullName>
    </recommendedName>
</protein>
<sequence length="139" mass="14429">MVTERPSGVTILAIIYILLGLLSLVWSLLVFGVGAVTGLTGAIVGAENMASFGTANFWGGIIGVAGATLDFIIAYGLLNLRPWGWMLALIGLAITVITGVLGLMSGGFFAICCGILGLLVPAGILFYLLQPEVRKAFGR</sequence>
<accession>A0A160TAE7</accession>
<keyword evidence="1" id="KW-0812">Transmembrane</keyword>
<keyword evidence="3" id="KW-1185">Reference proteome</keyword>
<evidence type="ECO:0008006" key="4">
    <source>
        <dbReference type="Google" id="ProtNLM"/>
    </source>
</evidence>
<dbReference type="KEGG" id="pbf:CFX0092_B0536"/>
<organism evidence="2 3">
    <name type="scientific">Candidatus Promineifilum breve</name>
    <dbReference type="NCBI Taxonomy" id="1806508"/>
    <lineage>
        <taxon>Bacteria</taxon>
        <taxon>Bacillati</taxon>
        <taxon>Chloroflexota</taxon>
        <taxon>Ardenticatenia</taxon>
        <taxon>Candidatus Promineifilales</taxon>
        <taxon>Candidatus Promineifilaceae</taxon>
        <taxon>Candidatus Promineifilum</taxon>
    </lineage>
</organism>
<proteinExistence type="predicted"/>
<evidence type="ECO:0000313" key="2">
    <source>
        <dbReference type="EMBL" id="CUS06070.1"/>
    </source>
</evidence>
<feature type="transmembrane region" description="Helical" evidence="1">
    <location>
        <begin position="12"/>
        <end position="37"/>
    </location>
</feature>